<dbReference type="PANTHER" id="PTHR33463:SF105">
    <property type="entry name" value="AND NB-ARC DOMAIN DISEASE RESISTANCE PROTEIN, PUTATIVE-RELATED"/>
    <property type="match status" value="1"/>
</dbReference>
<evidence type="ECO:0000256" key="5">
    <source>
        <dbReference type="ARBA" id="ARBA00022821"/>
    </source>
</evidence>
<feature type="domain" description="Disease resistance protein At4g27190-like leucine-rich repeats" evidence="10">
    <location>
        <begin position="948"/>
        <end position="1075"/>
    </location>
</feature>
<evidence type="ECO:0000256" key="3">
    <source>
        <dbReference type="ARBA" id="ARBA00022737"/>
    </source>
</evidence>
<dbReference type="PANTHER" id="PTHR33463">
    <property type="entry name" value="NB-ARC DOMAIN-CONTAINING PROTEIN-RELATED"/>
    <property type="match status" value="1"/>
</dbReference>
<keyword evidence="2" id="KW-0433">Leucine-rich repeat</keyword>
<dbReference type="Pfam" id="PF00931">
    <property type="entry name" value="NB-ARC"/>
    <property type="match status" value="1"/>
</dbReference>
<dbReference type="GO" id="GO:0005524">
    <property type="term" value="F:ATP binding"/>
    <property type="evidence" value="ECO:0007669"/>
    <property type="project" value="UniProtKB-KW"/>
</dbReference>
<evidence type="ECO:0000256" key="2">
    <source>
        <dbReference type="ARBA" id="ARBA00022614"/>
    </source>
</evidence>
<dbReference type="Gene3D" id="1.10.10.10">
    <property type="entry name" value="Winged helix-like DNA-binding domain superfamily/Winged helix DNA-binding domain"/>
    <property type="match status" value="1"/>
</dbReference>
<dbReference type="FunFam" id="3.40.50.300:FF:001091">
    <property type="entry name" value="Probable disease resistance protein At1g61300"/>
    <property type="match status" value="1"/>
</dbReference>
<keyword evidence="4" id="KW-0547">Nucleotide-binding</keyword>
<dbReference type="RefSeq" id="XP_012568721.1">
    <property type="nucleotide sequence ID" value="XM_012713267.2"/>
</dbReference>
<dbReference type="SUPFAM" id="SSF52540">
    <property type="entry name" value="P-loop containing nucleoside triphosphate hydrolases"/>
    <property type="match status" value="1"/>
</dbReference>
<dbReference type="InterPro" id="IPR027417">
    <property type="entry name" value="P-loop_NTPase"/>
</dbReference>
<name>A0A1S3DZ32_CICAR</name>
<dbReference type="Gene3D" id="1.10.8.430">
    <property type="entry name" value="Helical domain of apoptotic protease-activating factors"/>
    <property type="match status" value="1"/>
</dbReference>
<feature type="domain" description="Disease resistance protein At4g27190-like leucine-rich repeats" evidence="10">
    <location>
        <begin position="1162"/>
        <end position="1254"/>
    </location>
</feature>
<dbReference type="InterPro" id="IPR042197">
    <property type="entry name" value="Apaf_helical"/>
</dbReference>
<dbReference type="Gene3D" id="3.80.10.10">
    <property type="entry name" value="Ribonuclease Inhibitor"/>
    <property type="match status" value="4"/>
</dbReference>
<keyword evidence="7" id="KW-0175">Coiled coil</keyword>
<proteinExistence type="inferred from homology"/>
<reference evidence="12 13" key="2">
    <citation type="submission" date="2023-09" db="UniProtKB">
        <authorList>
            <consortium name="RefSeq"/>
        </authorList>
    </citation>
    <scope>IDENTIFICATION</scope>
    <source>
        <tissue evidence="12 13">Etiolated seedlings</tissue>
    </source>
</reference>
<dbReference type="eggNOG" id="KOG4658">
    <property type="taxonomic scope" value="Eukaryota"/>
</dbReference>
<reference evidence="11" key="1">
    <citation type="journal article" date="2013" name="Nat. Biotechnol.">
        <title>Draft genome sequence of chickpea (Cicer arietinum) provides a resource for trait improvement.</title>
        <authorList>
            <person name="Varshney R.K."/>
            <person name="Song C."/>
            <person name="Saxena R.K."/>
            <person name="Azam S."/>
            <person name="Yu S."/>
            <person name="Sharpe A.G."/>
            <person name="Cannon S."/>
            <person name="Baek J."/>
            <person name="Rosen B.D."/>
            <person name="Tar'an B."/>
            <person name="Millan T."/>
            <person name="Zhang X."/>
            <person name="Ramsay L.D."/>
            <person name="Iwata A."/>
            <person name="Wang Y."/>
            <person name="Nelson W."/>
            <person name="Farmer A.D."/>
            <person name="Gaur P.M."/>
            <person name="Soderlund C."/>
            <person name="Penmetsa R.V."/>
            <person name="Xu C."/>
            <person name="Bharti A.K."/>
            <person name="He W."/>
            <person name="Winter P."/>
            <person name="Zhao S."/>
            <person name="Hane J.K."/>
            <person name="Carrasquilla-Garcia N."/>
            <person name="Condie J.A."/>
            <person name="Upadhyaya H.D."/>
            <person name="Luo M.C."/>
            <person name="Thudi M."/>
            <person name="Gowda C.L."/>
            <person name="Singh N.P."/>
            <person name="Lichtenzveig J."/>
            <person name="Gali K.K."/>
            <person name="Rubio J."/>
            <person name="Nadarajan N."/>
            <person name="Dolezel J."/>
            <person name="Bansal K.C."/>
            <person name="Xu X."/>
            <person name="Edwards D."/>
            <person name="Zhang G."/>
            <person name="Kahl G."/>
            <person name="Gil J."/>
            <person name="Singh K.B."/>
            <person name="Datta S.K."/>
            <person name="Jackson S.A."/>
            <person name="Wang J."/>
            <person name="Cook D.R."/>
        </authorList>
    </citation>
    <scope>NUCLEOTIDE SEQUENCE [LARGE SCALE GENOMIC DNA]</scope>
    <source>
        <strain evidence="11">cv. CDC Frontier</strain>
    </source>
</reference>
<keyword evidence="5" id="KW-0611">Plant defense</keyword>
<dbReference type="GO" id="GO:0043531">
    <property type="term" value="F:ADP binding"/>
    <property type="evidence" value="ECO:0007669"/>
    <property type="project" value="InterPro"/>
</dbReference>
<feature type="domain" description="Disease resistance protein At4g27190-like leucine-rich repeats" evidence="10">
    <location>
        <begin position="1298"/>
        <end position="1393"/>
    </location>
</feature>
<evidence type="ECO:0000313" key="13">
    <source>
        <dbReference type="RefSeq" id="XP_012568721.1"/>
    </source>
</evidence>
<keyword evidence="6" id="KW-0067">ATP-binding</keyword>
<keyword evidence="3" id="KW-0677">Repeat</keyword>
<evidence type="ECO:0000259" key="10">
    <source>
        <dbReference type="Pfam" id="PF23247"/>
    </source>
</evidence>
<evidence type="ECO:0000256" key="8">
    <source>
        <dbReference type="SAM" id="MobiDB-lite"/>
    </source>
</evidence>
<dbReference type="GO" id="GO:0006952">
    <property type="term" value="P:defense response"/>
    <property type="evidence" value="ECO:0007669"/>
    <property type="project" value="UniProtKB-KW"/>
</dbReference>
<feature type="coiled-coil region" evidence="7">
    <location>
        <begin position="1817"/>
        <end position="1858"/>
    </location>
</feature>
<evidence type="ECO:0000259" key="9">
    <source>
        <dbReference type="Pfam" id="PF00931"/>
    </source>
</evidence>
<dbReference type="Proteomes" id="UP000087171">
    <property type="component" value="Chromosome Ca2"/>
</dbReference>
<evidence type="ECO:0000256" key="7">
    <source>
        <dbReference type="SAM" id="Coils"/>
    </source>
</evidence>
<dbReference type="InterPro" id="IPR050905">
    <property type="entry name" value="Plant_NBS-LRR"/>
</dbReference>
<sequence>MEYLYGFASSISRDLVCGVIGQLSYPCCFNNFVKDLAKEEGNLAATRASVQDRVTRAKKQTRNTAEVVDKWLKDANIVMDNVDQLLQMAKTEKNSCLGNCPNWIWRYRVGRKLAKKKRDLTLCIKEGRQYIQIEHPAALSSNFSSDKCWEFDSRKPAYEELMCALEDDEVIMIGLYGMGGCGKTMLAKEVGKRAGHLFDQVLFVPISSTVEVERIQEKIAGSLEFEFQEKDEMDRSQRLCMRLSQEERVLVILDDVWQMLDFDAIGIPSSEHHRGCKVLITSRSEAVCTLMDCQKKIHLSTLTNEETWDLFQKQALISEGTWITVKNLGKEISNECKGLPVAIVAVASSLKGKAEVEWKVALDRLRSSKPVNIEKGLQNPYKCLQLSYDNLDTEEAKSLFLLCSVFPEDCEIPVEFLTRSAIGLGIVGEVRSYEGARDEVSAAKNKLISSCLLLDVDEGKCVKMHDLVRNVAHWIAEKAIKCTSEKDMTLEHTSLRYLWCEKFPNSLDCSNLDFLHIHTYTQVSDEIFKGMRMLRVLFLYNKGRERRPLLTTSLKLLMNLRCIVLSKWDLVDILFVGDMKKLESLTLCDCSFLELPDVITQLTNLRLLDLSECDMKMNPFEVIGKHPQLEELYFADRRSKWELEFLKKFSVPQVLQRYQIQLGSMFAGFQQEFLNHRRTLFLSYLDTSNAAIKDLAKKAEVLCVACIEGGAKNIIPDIFQIEGGSMNHLTELLIRDSKGIECLVDTCLINVGTLFCKLHWLRIEHMEHLGALYNGRRMPLGGHFENLEDLYISNCPKLTCLFTLAVAQNLAQLEKLEVLSCPALKHILIDDDDDDSEEISAYDHRLLFPKLKKLHVRECGMLEYIIPITLAQGLVQLESIEIVCNHKLKYIFGQSTHKDGQNQNELKIELLALEELTLVLLPNINSICLEDCYLMWPSLCQFNLQNCGEFFMVSINTCMALHNNQIINEASRQIVQNIKEVRVNNCELEGIFQLAGLSIDGEKNPLTSCLEMLYLENLPQLRYVCKSDVVESTNLQFQNLQQMEICGCRRLKFIFSSCMAGGLPQLKALKIEKCNQLDQIVEDIGTEVPLGSFGFPSLIRLTLISCPMLGSLFTASTAKTLTSLEELTIHDCHGLKQLLTYGRAQKNTRGEIDQDDHDFQSCTTMFQSLKKISIMRCHLLKYILPVSFARGLVKLEAIEITETPELRYVFGQNSHASHQYLNKFQIELPVLEKVALYDIPNMIAIYPENYHATCSSWQLLVMNDVGLSMNNLMVDFGATDSDLSSKTDEWETIMSIEKKLVSVIIENGSKIEGVFQINGFPINGQQVVSWLEDLKLVNLAELMYIWMGTKHFASLQHLQKIHICNCPKLKSIFSISVLRVLPLLKILVVEQCEELEQIIEDDEENENVLNSKVCFSQLKFLLVTHCNKLKHLFYIPTSHEFPELEYLSLNQNSSLVQVFKVGPGVSEGRMEALLPKLKHIMLMQLPNLNNMCQGVEFHTLTNLLVHNCPKISLTSATTVEDMLKIYHRDKEFGFYLCPHLHDISCTTTNGQEFITSKNKNKGIQDLQSKEQKLSSIPLPNLTEELVKGQSTDEPCLMSQQNPLEESRVKMITEEGTASKNVEMVASPIHSDSDSSQSDPLVTSQRRPHPHCEISFSQTETYTNEENKDHPINTVDLGASDLISLFQPVEEDDEGQITTPCVSEVTEQHHSTKDNLVVKALSDLEECLKMPLKDIASSEANSLRLLTALNFLSHLSLKDAALSDGLQAIIDTMHREFPSILCSFKQGFTIDKFVVIEAHHDEAAISLASKISKADSFLDEAQQREATLKEHIIQLKKEIKNLEAELSYLDEKKDKCIQETIGYKMELENVRKDKYQIVEDQIKARQEIFEVDYKWSALSSQFRYNYIVERNPS</sequence>
<dbReference type="InterPro" id="IPR032675">
    <property type="entry name" value="LRR_dom_sf"/>
</dbReference>
<dbReference type="InterPro" id="IPR036388">
    <property type="entry name" value="WH-like_DNA-bd_sf"/>
</dbReference>
<accession>A0A1S3DZ32</accession>
<dbReference type="OrthoDB" id="1432722at2759"/>
<gene>
    <name evidence="12 13" type="primary">LOC101501248</name>
</gene>
<dbReference type="PaxDb" id="3827-XP_004491561.1"/>
<feature type="domain" description="Disease resistance protein At4g27190-like leucine-rich repeats" evidence="10">
    <location>
        <begin position="1087"/>
        <end position="1132"/>
    </location>
</feature>
<dbReference type="InterPro" id="IPR002182">
    <property type="entry name" value="NB-ARC"/>
</dbReference>
<evidence type="ECO:0000256" key="6">
    <source>
        <dbReference type="ARBA" id="ARBA00022840"/>
    </source>
</evidence>
<keyword evidence="11" id="KW-1185">Reference proteome</keyword>
<dbReference type="Gene3D" id="3.40.50.300">
    <property type="entry name" value="P-loop containing nucleotide triphosphate hydrolases"/>
    <property type="match status" value="1"/>
</dbReference>
<evidence type="ECO:0000313" key="12">
    <source>
        <dbReference type="RefSeq" id="XP_012568720.1"/>
    </source>
</evidence>
<evidence type="ECO:0000313" key="11">
    <source>
        <dbReference type="Proteomes" id="UP000087171"/>
    </source>
</evidence>
<dbReference type="RefSeq" id="XP_012568720.1">
    <property type="nucleotide sequence ID" value="XM_012713266.2"/>
</dbReference>
<feature type="domain" description="Disease resistance protein At4g27190-like leucine-rich repeats" evidence="10">
    <location>
        <begin position="724"/>
        <end position="821"/>
    </location>
</feature>
<protein>
    <submittedName>
        <fullName evidence="12 13">Uncharacterized protein LOC101501248 isoform X1</fullName>
    </submittedName>
</protein>
<dbReference type="SUPFAM" id="SSF52058">
    <property type="entry name" value="L domain-like"/>
    <property type="match status" value="2"/>
</dbReference>
<feature type="region of interest" description="Disordered" evidence="8">
    <location>
        <begin position="1627"/>
        <end position="1649"/>
    </location>
</feature>
<evidence type="ECO:0000256" key="4">
    <source>
        <dbReference type="ARBA" id="ARBA00022741"/>
    </source>
</evidence>
<comment type="similarity">
    <text evidence="1">Belongs to the disease resistance NB-LRR family.</text>
</comment>
<organism evidence="12">
    <name type="scientific">Cicer arietinum</name>
    <name type="common">Chickpea</name>
    <name type="synonym">Garbanzo</name>
    <dbReference type="NCBI Taxonomy" id="3827"/>
    <lineage>
        <taxon>Eukaryota</taxon>
        <taxon>Viridiplantae</taxon>
        <taxon>Streptophyta</taxon>
        <taxon>Embryophyta</taxon>
        <taxon>Tracheophyta</taxon>
        <taxon>Spermatophyta</taxon>
        <taxon>Magnoliopsida</taxon>
        <taxon>eudicotyledons</taxon>
        <taxon>Gunneridae</taxon>
        <taxon>Pentapetalae</taxon>
        <taxon>rosids</taxon>
        <taxon>fabids</taxon>
        <taxon>Fabales</taxon>
        <taxon>Fabaceae</taxon>
        <taxon>Papilionoideae</taxon>
        <taxon>50 kb inversion clade</taxon>
        <taxon>NPAAA clade</taxon>
        <taxon>Hologalegina</taxon>
        <taxon>IRL clade</taxon>
        <taxon>Cicereae</taxon>
        <taxon>Cicer</taxon>
    </lineage>
</organism>
<dbReference type="InterPro" id="IPR057135">
    <property type="entry name" value="At4g27190-like_LRR"/>
</dbReference>
<feature type="domain" description="Disease resistance protein At4g27190-like leucine-rich repeats" evidence="10">
    <location>
        <begin position="1410"/>
        <end position="1512"/>
    </location>
</feature>
<feature type="domain" description="NB-ARC" evidence="9">
    <location>
        <begin position="161"/>
        <end position="315"/>
    </location>
</feature>
<dbReference type="PRINTS" id="PR00364">
    <property type="entry name" value="DISEASERSIST"/>
</dbReference>
<evidence type="ECO:0000256" key="1">
    <source>
        <dbReference type="ARBA" id="ARBA00008894"/>
    </source>
</evidence>
<dbReference type="Pfam" id="PF23247">
    <property type="entry name" value="LRR_RPS2"/>
    <property type="match status" value="6"/>
</dbReference>